<name>A0ABP8DF99_9ACTN</name>
<comment type="caution">
    <text evidence="1">The sequence shown here is derived from an EMBL/GenBank/DDBJ whole genome shotgun (WGS) entry which is preliminary data.</text>
</comment>
<evidence type="ECO:0000313" key="2">
    <source>
        <dbReference type="Proteomes" id="UP001500620"/>
    </source>
</evidence>
<accession>A0ABP8DF99</accession>
<dbReference type="RefSeq" id="WP_345131589.1">
    <property type="nucleotide sequence ID" value="NZ_BAABAT010000018.1"/>
</dbReference>
<evidence type="ECO:0000313" key="1">
    <source>
        <dbReference type="EMBL" id="GAA4254581.1"/>
    </source>
</evidence>
<dbReference type="EMBL" id="BAABAT010000018">
    <property type="protein sequence ID" value="GAA4254581.1"/>
    <property type="molecule type" value="Genomic_DNA"/>
</dbReference>
<sequence length="132" mass="14855">MTSAADRVRFDPDGGVLVVTRFDCDTLARLLYMRLVHLVLSRRISRALGESLLFVSTFMEVPARRVVSVTAFARLEDLYRMGTVGDHINGAKLVARKRYRTSAGIFPYGGDWRRIMFDSAEHSPSPLQDYGA</sequence>
<dbReference type="Proteomes" id="UP001500620">
    <property type="component" value="Unassembled WGS sequence"/>
</dbReference>
<reference evidence="2" key="1">
    <citation type="journal article" date="2019" name="Int. J. Syst. Evol. Microbiol.">
        <title>The Global Catalogue of Microorganisms (GCM) 10K type strain sequencing project: providing services to taxonomists for standard genome sequencing and annotation.</title>
        <authorList>
            <consortium name="The Broad Institute Genomics Platform"/>
            <consortium name="The Broad Institute Genome Sequencing Center for Infectious Disease"/>
            <person name="Wu L."/>
            <person name="Ma J."/>
        </authorList>
    </citation>
    <scope>NUCLEOTIDE SEQUENCE [LARGE SCALE GENOMIC DNA]</scope>
    <source>
        <strain evidence="2">JCM 17441</strain>
    </source>
</reference>
<keyword evidence="2" id="KW-1185">Reference proteome</keyword>
<proteinExistence type="predicted"/>
<organism evidence="1 2">
    <name type="scientific">Dactylosporangium darangshiense</name>
    <dbReference type="NCBI Taxonomy" id="579108"/>
    <lineage>
        <taxon>Bacteria</taxon>
        <taxon>Bacillati</taxon>
        <taxon>Actinomycetota</taxon>
        <taxon>Actinomycetes</taxon>
        <taxon>Micromonosporales</taxon>
        <taxon>Micromonosporaceae</taxon>
        <taxon>Dactylosporangium</taxon>
    </lineage>
</organism>
<gene>
    <name evidence="1" type="ORF">GCM10022255_059810</name>
</gene>
<protein>
    <submittedName>
        <fullName evidence="1">Uncharacterized protein</fullName>
    </submittedName>
</protein>